<keyword evidence="2" id="KW-0805">Transcription regulation</keyword>
<comment type="caution">
    <text evidence="5">The sequence shown here is derived from an EMBL/GenBank/DDBJ whole genome shotgun (WGS) entry which is preliminary data.</text>
</comment>
<comment type="similarity">
    <text evidence="1">Belongs to the BlaI transcriptional regulatory family.</text>
</comment>
<dbReference type="Pfam" id="PF03965">
    <property type="entry name" value="Penicillinase_R"/>
    <property type="match status" value="1"/>
</dbReference>
<dbReference type="InterPro" id="IPR036388">
    <property type="entry name" value="WH-like_DNA-bd_sf"/>
</dbReference>
<sequence>MPPEARRPAGALESEILRVLVAASEPMTPRDVQERLPAPLSYSTVVTILTRMHEKGRAARYRDGRSFRYAPLTDEAAVAAERMSAALGTGTDRATVLRRFVAGLAPGDEELLRRLLEPGGDQ</sequence>
<dbReference type="GO" id="GO:0003677">
    <property type="term" value="F:DNA binding"/>
    <property type="evidence" value="ECO:0007669"/>
    <property type="project" value="UniProtKB-KW"/>
</dbReference>
<dbReference type="InterPro" id="IPR005650">
    <property type="entry name" value="BlaI_family"/>
</dbReference>
<evidence type="ECO:0000256" key="2">
    <source>
        <dbReference type="ARBA" id="ARBA00023015"/>
    </source>
</evidence>
<organism evidence="5 6">
    <name type="scientific">Actinoplanes campanulatus</name>
    <dbReference type="NCBI Taxonomy" id="113559"/>
    <lineage>
        <taxon>Bacteria</taxon>
        <taxon>Bacillati</taxon>
        <taxon>Actinomycetota</taxon>
        <taxon>Actinomycetes</taxon>
        <taxon>Micromonosporales</taxon>
        <taxon>Micromonosporaceae</taxon>
        <taxon>Actinoplanes</taxon>
    </lineage>
</organism>
<keyword evidence="3" id="KW-0238">DNA-binding</keyword>
<evidence type="ECO:0000256" key="4">
    <source>
        <dbReference type="ARBA" id="ARBA00023163"/>
    </source>
</evidence>
<keyword evidence="4" id="KW-0804">Transcription</keyword>
<reference evidence="5 6" key="1">
    <citation type="submission" date="2020-08" db="EMBL/GenBank/DDBJ databases">
        <title>Genomic Encyclopedia of Type Strains, Phase III (KMG-III): the genomes of soil and plant-associated and newly described type strains.</title>
        <authorList>
            <person name="Whitman W."/>
        </authorList>
    </citation>
    <scope>NUCLEOTIDE SEQUENCE [LARGE SCALE GENOMIC DNA]</scope>
    <source>
        <strain evidence="5 6">CECT 3287</strain>
    </source>
</reference>
<dbReference type="AlphaFoldDB" id="A0A7W5FI02"/>
<dbReference type="Gene3D" id="1.10.10.10">
    <property type="entry name" value="Winged helix-like DNA-binding domain superfamily/Winged helix DNA-binding domain"/>
    <property type="match status" value="1"/>
</dbReference>
<proteinExistence type="inferred from homology"/>
<gene>
    <name evidence="5" type="ORF">FHR83_006880</name>
</gene>
<protein>
    <submittedName>
        <fullName evidence="5">Putative transcriptional regulator</fullName>
    </submittedName>
</protein>
<dbReference type="SUPFAM" id="SSF46785">
    <property type="entry name" value="Winged helix' DNA-binding domain"/>
    <property type="match status" value="1"/>
</dbReference>
<dbReference type="Proteomes" id="UP000590749">
    <property type="component" value="Unassembled WGS sequence"/>
</dbReference>
<dbReference type="RefSeq" id="WP_183225242.1">
    <property type="nucleotide sequence ID" value="NZ_BMPW01000020.1"/>
</dbReference>
<evidence type="ECO:0000256" key="3">
    <source>
        <dbReference type="ARBA" id="ARBA00023125"/>
    </source>
</evidence>
<evidence type="ECO:0000313" key="5">
    <source>
        <dbReference type="EMBL" id="MBB3099174.1"/>
    </source>
</evidence>
<accession>A0A7W5FI02</accession>
<dbReference type="EMBL" id="JACHXF010000017">
    <property type="protein sequence ID" value="MBB3099174.1"/>
    <property type="molecule type" value="Genomic_DNA"/>
</dbReference>
<evidence type="ECO:0000256" key="1">
    <source>
        <dbReference type="ARBA" id="ARBA00011046"/>
    </source>
</evidence>
<keyword evidence="6" id="KW-1185">Reference proteome</keyword>
<name>A0A7W5FI02_9ACTN</name>
<dbReference type="GO" id="GO:0045892">
    <property type="term" value="P:negative regulation of DNA-templated transcription"/>
    <property type="evidence" value="ECO:0007669"/>
    <property type="project" value="InterPro"/>
</dbReference>
<evidence type="ECO:0000313" key="6">
    <source>
        <dbReference type="Proteomes" id="UP000590749"/>
    </source>
</evidence>
<dbReference type="InterPro" id="IPR036390">
    <property type="entry name" value="WH_DNA-bd_sf"/>
</dbReference>